<dbReference type="EMBL" id="JBHUJC010000027">
    <property type="protein sequence ID" value="MFD2276750.1"/>
    <property type="molecule type" value="Genomic_DNA"/>
</dbReference>
<dbReference type="InterPro" id="IPR029010">
    <property type="entry name" value="ThuA-like"/>
</dbReference>
<gene>
    <name evidence="3" type="ORF">ACFSQZ_09745</name>
</gene>
<name>A0ABW5E512_9BACT</name>
<organism evidence="3 4">
    <name type="scientific">Rubritalea spongiae</name>
    <dbReference type="NCBI Taxonomy" id="430797"/>
    <lineage>
        <taxon>Bacteria</taxon>
        <taxon>Pseudomonadati</taxon>
        <taxon>Verrucomicrobiota</taxon>
        <taxon>Verrucomicrobiia</taxon>
        <taxon>Verrucomicrobiales</taxon>
        <taxon>Rubritaleaceae</taxon>
        <taxon>Rubritalea</taxon>
    </lineage>
</organism>
<sequence length="317" mass="36337">MKKLSTCILFSIGLFSSALAEKKNILIIYGKSTHQNYAHNNEEVATLLKTKFDNSEYAEKFVIETCLNYPSDLSKVENADLVIISSDGGPKHALFHKKDPTNFTKHFDSVIKKNKTGVIMVHWATDAPSPKFGGLHKENAQLMQDWIGAVYYWVNKGKSPESSWTWKFPVMEFTVNKEHPISNGLPETFKLQDEYYYNFFTEGADSRNPKNDKVTYIHSSKAPSTRDDIEDETKWREQPTYWTYDREDGGRSVGLTSAHFYHTWANPHFFKTFTNSVLWTLNEEVPENGAAIPTPTLKELLAVNKKAAIYMKAEHFK</sequence>
<evidence type="ECO:0000256" key="1">
    <source>
        <dbReference type="SAM" id="SignalP"/>
    </source>
</evidence>
<evidence type="ECO:0000313" key="4">
    <source>
        <dbReference type="Proteomes" id="UP001597297"/>
    </source>
</evidence>
<keyword evidence="4" id="KW-1185">Reference proteome</keyword>
<dbReference type="Gene3D" id="3.40.50.880">
    <property type="match status" value="1"/>
</dbReference>
<comment type="caution">
    <text evidence="3">The sequence shown here is derived from an EMBL/GenBank/DDBJ whole genome shotgun (WGS) entry which is preliminary data.</text>
</comment>
<dbReference type="Pfam" id="PF06283">
    <property type="entry name" value="ThuA"/>
    <property type="match status" value="1"/>
</dbReference>
<protein>
    <submittedName>
        <fullName evidence="3">ThuA domain-containing protein</fullName>
    </submittedName>
</protein>
<reference evidence="4" key="1">
    <citation type="journal article" date="2019" name="Int. J. Syst. Evol. Microbiol.">
        <title>The Global Catalogue of Microorganisms (GCM) 10K type strain sequencing project: providing services to taxonomists for standard genome sequencing and annotation.</title>
        <authorList>
            <consortium name="The Broad Institute Genomics Platform"/>
            <consortium name="The Broad Institute Genome Sequencing Center for Infectious Disease"/>
            <person name="Wu L."/>
            <person name="Ma J."/>
        </authorList>
    </citation>
    <scope>NUCLEOTIDE SEQUENCE [LARGE SCALE GENOMIC DNA]</scope>
    <source>
        <strain evidence="4">JCM 16545</strain>
    </source>
</reference>
<keyword evidence="1" id="KW-0732">Signal</keyword>
<evidence type="ECO:0000313" key="3">
    <source>
        <dbReference type="EMBL" id="MFD2276750.1"/>
    </source>
</evidence>
<feature type="signal peptide" evidence="1">
    <location>
        <begin position="1"/>
        <end position="20"/>
    </location>
</feature>
<feature type="chain" id="PRO_5047305797" evidence="1">
    <location>
        <begin position="21"/>
        <end position="317"/>
    </location>
</feature>
<dbReference type="InterPro" id="IPR029062">
    <property type="entry name" value="Class_I_gatase-like"/>
</dbReference>
<dbReference type="Proteomes" id="UP001597297">
    <property type="component" value="Unassembled WGS sequence"/>
</dbReference>
<accession>A0ABW5E512</accession>
<dbReference type="RefSeq" id="WP_377095783.1">
    <property type="nucleotide sequence ID" value="NZ_JBHSJM010000001.1"/>
</dbReference>
<feature type="domain" description="ThuA-like" evidence="2">
    <location>
        <begin position="33"/>
        <end position="280"/>
    </location>
</feature>
<dbReference type="SUPFAM" id="SSF52317">
    <property type="entry name" value="Class I glutamine amidotransferase-like"/>
    <property type="match status" value="1"/>
</dbReference>
<evidence type="ECO:0000259" key="2">
    <source>
        <dbReference type="Pfam" id="PF06283"/>
    </source>
</evidence>
<proteinExistence type="predicted"/>